<dbReference type="SUPFAM" id="SSF52047">
    <property type="entry name" value="RNI-like"/>
    <property type="match status" value="1"/>
</dbReference>
<reference evidence="1 2" key="1">
    <citation type="journal article" date="2018" name="Front. Plant Sci.">
        <title>Red Clover (Trifolium pratense) and Zigzag Clover (T. medium) - A Picture of Genomic Similarities and Differences.</title>
        <authorList>
            <person name="Dluhosova J."/>
            <person name="Istvanek J."/>
            <person name="Nedelnik J."/>
            <person name="Repkova J."/>
        </authorList>
    </citation>
    <scope>NUCLEOTIDE SEQUENCE [LARGE SCALE GENOMIC DNA]</scope>
    <source>
        <strain evidence="2">cv. 10/8</strain>
        <tissue evidence="1">Leaf</tissue>
    </source>
</reference>
<dbReference type="Proteomes" id="UP000265520">
    <property type="component" value="Unassembled WGS sequence"/>
</dbReference>
<name>A0A392QED7_9FABA</name>
<organism evidence="1 2">
    <name type="scientific">Trifolium medium</name>
    <dbReference type="NCBI Taxonomy" id="97028"/>
    <lineage>
        <taxon>Eukaryota</taxon>
        <taxon>Viridiplantae</taxon>
        <taxon>Streptophyta</taxon>
        <taxon>Embryophyta</taxon>
        <taxon>Tracheophyta</taxon>
        <taxon>Spermatophyta</taxon>
        <taxon>Magnoliopsida</taxon>
        <taxon>eudicotyledons</taxon>
        <taxon>Gunneridae</taxon>
        <taxon>Pentapetalae</taxon>
        <taxon>rosids</taxon>
        <taxon>fabids</taxon>
        <taxon>Fabales</taxon>
        <taxon>Fabaceae</taxon>
        <taxon>Papilionoideae</taxon>
        <taxon>50 kb inversion clade</taxon>
        <taxon>NPAAA clade</taxon>
        <taxon>Hologalegina</taxon>
        <taxon>IRL clade</taxon>
        <taxon>Trifolieae</taxon>
        <taxon>Trifolium</taxon>
    </lineage>
</organism>
<dbReference type="InterPro" id="IPR032675">
    <property type="entry name" value="LRR_dom_sf"/>
</dbReference>
<dbReference type="EMBL" id="LXQA010128539">
    <property type="protein sequence ID" value="MCI22080.1"/>
    <property type="molecule type" value="Genomic_DNA"/>
</dbReference>
<comment type="caution">
    <text evidence="1">The sequence shown here is derived from an EMBL/GenBank/DDBJ whole genome shotgun (WGS) entry which is preliminary data.</text>
</comment>
<protein>
    <submittedName>
        <fullName evidence="1">F-box/LRR-repeat protein</fullName>
    </submittedName>
</protein>
<feature type="non-terminal residue" evidence="1">
    <location>
        <position position="83"/>
    </location>
</feature>
<proteinExistence type="predicted"/>
<accession>A0A392QED7</accession>
<keyword evidence="2" id="KW-1185">Reference proteome</keyword>
<dbReference type="AlphaFoldDB" id="A0A392QED7"/>
<evidence type="ECO:0000313" key="2">
    <source>
        <dbReference type="Proteomes" id="UP000265520"/>
    </source>
</evidence>
<evidence type="ECO:0000313" key="1">
    <source>
        <dbReference type="EMBL" id="MCI22080.1"/>
    </source>
</evidence>
<dbReference type="Gene3D" id="3.80.10.10">
    <property type="entry name" value="Ribonuclease Inhibitor"/>
    <property type="match status" value="1"/>
</dbReference>
<sequence length="83" mass="9147">MEPADDATSSEPVSNCPSLSEISLHSEWSNIENYNPFVVCPQLKSLCLAESIELSEESIKILVSLFPDLQLLNLSHSRNISGE</sequence>